<name>A0ABW2G3I7_9ACTN</name>
<feature type="region of interest" description="Disordered" evidence="1">
    <location>
        <begin position="1"/>
        <end position="30"/>
    </location>
</feature>
<keyword evidence="3" id="KW-1185">Reference proteome</keyword>
<dbReference type="RefSeq" id="WP_345703971.1">
    <property type="nucleotide sequence ID" value="NZ_BAABKV010000001.1"/>
</dbReference>
<accession>A0ABW2G3I7</accession>
<evidence type="ECO:0000256" key="1">
    <source>
        <dbReference type="SAM" id="MobiDB-lite"/>
    </source>
</evidence>
<sequence>MVVRQASHPERRARDEGRPGPARTAGAEVGARRAALAEQLGDDDRLRAELRIEDTIGNVSVVADLKLRELRTSIEYPAPEEGYP</sequence>
<evidence type="ECO:0000313" key="2">
    <source>
        <dbReference type="EMBL" id="MFC7183073.1"/>
    </source>
</evidence>
<dbReference type="Proteomes" id="UP001596435">
    <property type="component" value="Unassembled WGS sequence"/>
</dbReference>
<gene>
    <name evidence="2" type="ORF">ACFQMG_26335</name>
</gene>
<organism evidence="2 3">
    <name type="scientific">Kitasatospora paranensis</name>
    <dbReference type="NCBI Taxonomy" id="258053"/>
    <lineage>
        <taxon>Bacteria</taxon>
        <taxon>Bacillati</taxon>
        <taxon>Actinomycetota</taxon>
        <taxon>Actinomycetes</taxon>
        <taxon>Kitasatosporales</taxon>
        <taxon>Streptomycetaceae</taxon>
        <taxon>Kitasatospora</taxon>
    </lineage>
</organism>
<proteinExistence type="predicted"/>
<comment type="caution">
    <text evidence="2">The sequence shown here is derived from an EMBL/GenBank/DDBJ whole genome shotgun (WGS) entry which is preliminary data.</text>
</comment>
<dbReference type="EMBL" id="JBHTAJ010000059">
    <property type="protein sequence ID" value="MFC7183073.1"/>
    <property type="molecule type" value="Genomic_DNA"/>
</dbReference>
<evidence type="ECO:0000313" key="3">
    <source>
        <dbReference type="Proteomes" id="UP001596435"/>
    </source>
</evidence>
<reference evidence="3" key="1">
    <citation type="journal article" date="2019" name="Int. J. Syst. Evol. Microbiol.">
        <title>The Global Catalogue of Microorganisms (GCM) 10K type strain sequencing project: providing services to taxonomists for standard genome sequencing and annotation.</title>
        <authorList>
            <consortium name="The Broad Institute Genomics Platform"/>
            <consortium name="The Broad Institute Genome Sequencing Center for Infectious Disease"/>
            <person name="Wu L."/>
            <person name="Ma J."/>
        </authorList>
    </citation>
    <scope>NUCLEOTIDE SEQUENCE [LARGE SCALE GENOMIC DNA]</scope>
    <source>
        <strain evidence="3">CGMCC 1.12859</strain>
    </source>
</reference>
<feature type="compositionally biased region" description="Basic and acidic residues" evidence="1">
    <location>
        <begin position="7"/>
        <end position="18"/>
    </location>
</feature>
<protein>
    <submittedName>
        <fullName evidence="2">Uncharacterized protein</fullName>
    </submittedName>
</protein>